<keyword evidence="6" id="KW-0175">Coiled coil</keyword>
<dbReference type="EMBL" id="JAALHA020000008">
    <property type="protein sequence ID" value="MDR9896575.1"/>
    <property type="molecule type" value="Genomic_DNA"/>
</dbReference>
<feature type="transmembrane region" description="Helical" evidence="8">
    <location>
        <begin position="42"/>
        <end position="64"/>
    </location>
</feature>
<evidence type="ECO:0000256" key="3">
    <source>
        <dbReference type="ARBA" id="ARBA00022692"/>
    </source>
</evidence>
<evidence type="ECO:0000256" key="8">
    <source>
        <dbReference type="SAM" id="Phobius"/>
    </source>
</evidence>
<proteinExistence type="inferred from homology"/>
<evidence type="ECO:0000259" key="9">
    <source>
        <dbReference type="Pfam" id="PF25917"/>
    </source>
</evidence>
<evidence type="ECO:0000256" key="5">
    <source>
        <dbReference type="ARBA" id="ARBA00023136"/>
    </source>
</evidence>
<dbReference type="InterPro" id="IPR058625">
    <property type="entry name" value="MdtA-like_BSH"/>
</dbReference>
<evidence type="ECO:0000256" key="7">
    <source>
        <dbReference type="SAM" id="MobiDB-lite"/>
    </source>
</evidence>
<feature type="region of interest" description="Disordered" evidence="7">
    <location>
        <begin position="1"/>
        <end position="38"/>
    </location>
</feature>
<accession>A0AAP5I892</accession>
<dbReference type="GO" id="GO:0016020">
    <property type="term" value="C:membrane"/>
    <property type="evidence" value="ECO:0007669"/>
    <property type="project" value="UniProtKB-SubCell"/>
</dbReference>
<dbReference type="Pfam" id="PF25917">
    <property type="entry name" value="BSH_RND"/>
    <property type="match status" value="1"/>
</dbReference>
<evidence type="ECO:0000313" key="12">
    <source>
        <dbReference type="Proteomes" id="UP000667802"/>
    </source>
</evidence>
<dbReference type="InterPro" id="IPR058792">
    <property type="entry name" value="Beta-barrel_RND_2"/>
</dbReference>
<keyword evidence="3 8" id="KW-0812">Transmembrane</keyword>
<comment type="caution">
    <text evidence="11">The sequence shown here is derived from an EMBL/GenBank/DDBJ whole genome shotgun (WGS) entry which is preliminary data.</text>
</comment>
<gene>
    <name evidence="11" type="ORF">G7B40_018695</name>
</gene>
<protein>
    <submittedName>
        <fullName evidence="11">HlyD family secretion protein</fullName>
    </submittedName>
</protein>
<dbReference type="InterPro" id="IPR050739">
    <property type="entry name" value="MFP"/>
</dbReference>
<keyword evidence="12" id="KW-1185">Reference proteome</keyword>
<evidence type="ECO:0000256" key="2">
    <source>
        <dbReference type="ARBA" id="ARBA00009477"/>
    </source>
</evidence>
<dbReference type="Pfam" id="PF25954">
    <property type="entry name" value="Beta-barrel_RND_2"/>
    <property type="match status" value="1"/>
</dbReference>
<dbReference type="RefSeq" id="WP_208345173.1">
    <property type="nucleotide sequence ID" value="NZ_CAWQFN010000604.1"/>
</dbReference>
<comment type="similarity">
    <text evidence="2">Belongs to the membrane fusion protein (MFP) (TC 8.A.1) family.</text>
</comment>
<evidence type="ECO:0000256" key="1">
    <source>
        <dbReference type="ARBA" id="ARBA00004167"/>
    </source>
</evidence>
<dbReference type="Gene3D" id="2.40.50.100">
    <property type="match status" value="1"/>
</dbReference>
<evidence type="ECO:0000313" key="11">
    <source>
        <dbReference type="EMBL" id="MDR9896575.1"/>
    </source>
</evidence>
<keyword evidence="5 8" id="KW-0472">Membrane</keyword>
<feature type="domain" description="Multidrug resistance protein MdtA-like barrel-sandwich hybrid" evidence="9">
    <location>
        <begin position="91"/>
        <end position="248"/>
    </location>
</feature>
<dbReference type="Proteomes" id="UP000667802">
    <property type="component" value="Unassembled WGS sequence"/>
</dbReference>
<evidence type="ECO:0000259" key="10">
    <source>
        <dbReference type="Pfam" id="PF25954"/>
    </source>
</evidence>
<comment type="subcellular location">
    <subcellularLocation>
        <location evidence="1">Membrane</location>
        <topology evidence="1">Single-pass membrane protein</topology>
    </subcellularLocation>
</comment>
<evidence type="ECO:0000256" key="4">
    <source>
        <dbReference type="ARBA" id="ARBA00022989"/>
    </source>
</evidence>
<name>A0AAP5I892_9CYAN</name>
<dbReference type="Gene3D" id="2.40.30.170">
    <property type="match status" value="1"/>
</dbReference>
<dbReference type="PANTHER" id="PTHR30386">
    <property type="entry name" value="MEMBRANE FUSION SUBUNIT OF EMRAB-TOLC MULTIDRUG EFFLUX PUMP"/>
    <property type="match status" value="1"/>
</dbReference>
<dbReference type="PANTHER" id="PTHR30386:SF26">
    <property type="entry name" value="TRANSPORT PROTEIN COMB"/>
    <property type="match status" value="1"/>
</dbReference>
<dbReference type="SUPFAM" id="SSF111369">
    <property type="entry name" value="HlyD-like secretion proteins"/>
    <property type="match status" value="1"/>
</dbReference>
<keyword evidence="4 8" id="KW-1133">Transmembrane helix</keyword>
<evidence type="ECO:0000256" key="6">
    <source>
        <dbReference type="SAM" id="Coils"/>
    </source>
</evidence>
<dbReference type="AlphaFoldDB" id="A0AAP5I892"/>
<feature type="compositionally biased region" description="Polar residues" evidence="7">
    <location>
        <begin position="1"/>
        <end position="12"/>
    </location>
</feature>
<feature type="coiled-coil region" evidence="6">
    <location>
        <begin position="126"/>
        <end position="153"/>
    </location>
</feature>
<sequence length="341" mass="37103">MKRLNSSEQTKQVPDLKKGVIDVAPTDSNNNVAKPRPSSRPLLLKLGLGVVLGAGAIATGIYGYQYNNQHPGRYQKTDNAYVSADIQPLSSSIGGRVTNIAVSENQVVSPSDVLVTLDPRDYLISLTQAKASLELAKLQAALAQKNLDNLVLNAPEPEPIPAKNSQAKQAAQKRRMIQAKNISQQREINQQKYKAALAAIAQKQADVKKAELQLSYTNISTLVAGKVSNKNVQLGQMIQPGQTLMTIVQPDPWIVANFRENQLEKIQPGQNVDIKINAFPSRHFKGKVDSVSPLSVGNQPTGNTSDKQRIPVKILFDKQSIQGYESRIIPGMSAVTVVDTK</sequence>
<feature type="domain" description="CusB-like beta-barrel" evidence="10">
    <location>
        <begin position="253"/>
        <end position="293"/>
    </location>
</feature>
<organism evidence="11 12">
    <name type="scientific">Aetokthonos hydrillicola Thurmond2011</name>
    <dbReference type="NCBI Taxonomy" id="2712845"/>
    <lineage>
        <taxon>Bacteria</taxon>
        <taxon>Bacillati</taxon>
        <taxon>Cyanobacteriota</taxon>
        <taxon>Cyanophyceae</taxon>
        <taxon>Nostocales</taxon>
        <taxon>Hapalosiphonaceae</taxon>
        <taxon>Aetokthonos</taxon>
    </lineage>
</organism>
<reference evidence="12" key="1">
    <citation type="journal article" date="2021" name="Science">
        <title>Hunting the eagle killer: A cyanobacterial neurotoxin causes vacuolar myelinopathy.</title>
        <authorList>
            <person name="Breinlinger S."/>
            <person name="Phillips T.J."/>
            <person name="Haram B.N."/>
            <person name="Mares J."/>
            <person name="Martinez Yerena J.A."/>
            <person name="Hrouzek P."/>
            <person name="Sobotka R."/>
            <person name="Henderson W.M."/>
            <person name="Schmieder P."/>
            <person name="Williams S.M."/>
            <person name="Lauderdale J.D."/>
            <person name="Wilde H.D."/>
            <person name="Gerrin W."/>
            <person name="Kust A."/>
            <person name="Washington J.W."/>
            <person name="Wagner C."/>
            <person name="Geier B."/>
            <person name="Liebeke M."/>
            <person name="Enke H."/>
            <person name="Niedermeyer T.H.J."/>
            <person name="Wilde S.B."/>
        </authorList>
    </citation>
    <scope>NUCLEOTIDE SEQUENCE [LARGE SCALE GENOMIC DNA]</scope>
    <source>
        <strain evidence="12">Thurmond2011</strain>
    </source>
</reference>